<evidence type="ECO:0000256" key="2">
    <source>
        <dbReference type="ARBA" id="ARBA00022737"/>
    </source>
</evidence>
<keyword evidence="2" id="KW-0677">Repeat</keyword>
<dbReference type="AlphaFoldDB" id="A0AAV0RST9"/>
<evidence type="ECO:0008006" key="6">
    <source>
        <dbReference type="Google" id="ProtNLM"/>
    </source>
</evidence>
<dbReference type="InterPro" id="IPR002885">
    <property type="entry name" value="PPR_rpt"/>
</dbReference>
<protein>
    <recommendedName>
        <fullName evidence="6">Pentatricopeptide repeat-containing protein</fullName>
    </recommendedName>
</protein>
<evidence type="ECO:0000256" key="3">
    <source>
        <dbReference type="PROSITE-ProRule" id="PRU00708"/>
    </source>
</evidence>
<dbReference type="InterPro" id="IPR051240">
    <property type="entry name" value="Mito_RNA-Proc/Resp"/>
</dbReference>
<dbReference type="Pfam" id="PF13041">
    <property type="entry name" value="PPR_2"/>
    <property type="match status" value="1"/>
</dbReference>
<dbReference type="PANTHER" id="PTHR47933:SF10">
    <property type="entry name" value="OS03G0162900 PROTEIN"/>
    <property type="match status" value="1"/>
</dbReference>
<feature type="repeat" description="PPR" evidence="3">
    <location>
        <begin position="232"/>
        <end position="266"/>
    </location>
</feature>
<dbReference type="EMBL" id="CAMGYJ010000011">
    <property type="protein sequence ID" value="CAI0559293.1"/>
    <property type="molecule type" value="Genomic_DNA"/>
</dbReference>
<dbReference type="PANTHER" id="PTHR47933">
    <property type="entry name" value="PENTATRICOPEPTIDE REPEAT-CONTAINING PROTEIN 1, MITOCHONDRIAL"/>
    <property type="match status" value="1"/>
</dbReference>
<dbReference type="GO" id="GO:0003729">
    <property type="term" value="F:mRNA binding"/>
    <property type="evidence" value="ECO:0007669"/>
    <property type="project" value="TreeGrafter"/>
</dbReference>
<dbReference type="Proteomes" id="UP001154282">
    <property type="component" value="Unassembled WGS sequence"/>
</dbReference>
<name>A0AAV0RST9_9ROSI</name>
<dbReference type="InterPro" id="IPR011990">
    <property type="entry name" value="TPR-like_helical_dom_sf"/>
</dbReference>
<dbReference type="Gene3D" id="1.25.40.10">
    <property type="entry name" value="Tetratricopeptide repeat domain"/>
    <property type="match status" value="1"/>
</dbReference>
<keyword evidence="5" id="KW-1185">Reference proteome</keyword>
<evidence type="ECO:0000256" key="1">
    <source>
        <dbReference type="ARBA" id="ARBA00007626"/>
    </source>
</evidence>
<dbReference type="PROSITE" id="PS51375">
    <property type="entry name" value="PPR"/>
    <property type="match status" value="1"/>
</dbReference>
<dbReference type="NCBIfam" id="TIGR00756">
    <property type="entry name" value="PPR"/>
    <property type="match status" value="1"/>
</dbReference>
<comment type="caution">
    <text evidence="4">The sequence shown here is derived from an EMBL/GenBank/DDBJ whole genome shotgun (WGS) entry which is preliminary data.</text>
</comment>
<comment type="similarity">
    <text evidence="1">Belongs to the PPR family. P subfamily.</text>
</comment>
<reference evidence="4" key="1">
    <citation type="submission" date="2022-08" db="EMBL/GenBank/DDBJ databases">
        <authorList>
            <person name="Gutierrez-Valencia J."/>
        </authorList>
    </citation>
    <scope>NUCLEOTIDE SEQUENCE</scope>
</reference>
<accession>A0AAV0RST9</accession>
<sequence length="287" mass="32649">MMFVKLQLDSICFPVVTTCAKTTSPNVGVSVPTKGGVAASNFEEVEQALELVEQRIGETLETERVNGVRRNRENQKSGVVLGSESKNPYRRQRGVALNGSVIGKRKNLGAKLNGLKSDVPLRKAHTKCSTKWTTYGGCIPFILQALESVNDLDEALRPWEDTLRNKEWSIILKEQSNWERAFEIFEWFKSKRCYELNVIHYNMMLRILGSDKKWSLLESLCHEMAVKRITPINSTYGTLIDFYSKVGLKEKALSWLEKMNQQGMSPDEVTMGIVLQMYKKSGEFQKV</sequence>
<evidence type="ECO:0000313" key="5">
    <source>
        <dbReference type="Proteomes" id="UP001154282"/>
    </source>
</evidence>
<gene>
    <name evidence="4" type="ORF">LITE_LOCUS49145</name>
</gene>
<organism evidence="4 5">
    <name type="scientific">Linum tenue</name>
    <dbReference type="NCBI Taxonomy" id="586396"/>
    <lineage>
        <taxon>Eukaryota</taxon>
        <taxon>Viridiplantae</taxon>
        <taxon>Streptophyta</taxon>
        <taxon>Embryophyta</taxon>
        <taxon>Tracheophyta</taxon>
        <taxon>Spermatophyta</taxon>
        <taxon>Magnoliopsida</taxon>
        <taxon>eudicotyledons</taxon>
        <taxon>Gunneridae</taxon>
        <taxon>Pentapetalae</taxon>
        <taxon>rosids</taxon>
        <taxon>fabids</taxon>
        <taxon>Malpighiales</taxon>
        <taxon>Linaceae</taxon>
        <taxon>Linum</taxon>
    </lineage>
</organism>
<proteinExistence type="inferred from homology"/>
<evidence type="ECO:0000313" key="4">
    <source>
        <dbReference type="EMBL" id="CAI0559293.1"/>
    </source>
</evidence>